<protein>
    <submittedName>
        <fullName evidence="2">Uncharacterized protein</fullName>
    </submittedName>
</protein>
<reference evidence="2 3" key="1">
    <citation type="submission" date="2014-02" db="EMBL/GenBank/DDBJ databases">
        <title>The genome sequence of the entomopathogenic fungus Metarhizium robertsii ARSEF 2575.</title>
        <authorList>
            <person name="Giuliano Garisto Donzelli B."/>
            <person name="Roe B.A."/>
            <person name="Macmil S.L."/>
            <person name="Krasnoff S.B."/>
            <person name="Gibson D.M."/>
        </authorList>
    </citation>
    <scope>NUCLEOTIDE SEQUENCE [LARGE SCALE GENOMIC DNA]</scope>
    <source>
        <strain evidence="2 3">ARSEF 2575</strain>
    </source>
</reference>
<gene>
    <name evidence="2" type="ORF">X797_005050</name>
</gene>
<evidence type="ECO:0000313" key="2">
    <source>
        <dbReference type="EMBL" id="EXV01534.1"/>
    </source>
</evidence>
<organism evidence="2 3">
    <name type="scientific">Metarhizium robertsii</name>
    <dbReference type="NCBI Taxonomy" id="568076"/>
    <lineage>
        <taxon>Eukaryota</taxon>
        <taxon>Fungi</taxon>
        <taxon>Dikarya</taxon>
        <taxon>Ascomycota</taxon>
        <taxon>Pezizomycotina</taxon>
        <taxon>Sordariomycetes</taxon>
        <taxon>Hypocreomycetidae</taxon>
        <taxon>Hypocreales</taxon>
        <taxon>Clavicipitaceae</taxon>
        <taxon>Metarhizium</taxon>
    </lineage>
</organism>
<proteinExistence type="predicted"/>
<feature type="compositionally biased region" description="Polar residues" evidence="1">
    <location>
        <begin position="1"/>
        <end position="11"/>
    </location>
</feature>
<sequence length="80" mass="8641">MANGKTDSSSPPSIPTFQPEGPDNQANSDKNWFHYTRNNGDEAAGFPSPQSPFEKGNGRVEKRAVMPALPVATPVKRSNN</sequence>
<feature type="region of interest" description="Disordered" evidence="1">
    <location>
        <begin position="1"/>
        <end position="80"/>
    </location>
</feature>
<evidence type="ECO:0000256" key="1">
    <source>
        <dbReference type="SAM" id="MobiDB-lite"/>
    </source>
</evidence>
<evidence type="ECO:0000313" key="3">
    <source>
        <dbReference type="Proteomes" id="UP000030151"/>
    </source>
</evidence>
<accession>A0A0A1UV25</accession>
<comment type="caution">
    <text evidence="2">The sequence shown here is derived from an EMBL/GenBank/DDBJ whole genome shotgun (WGS) entry which is preliminary data.</text>
</comment>
<dbReference type="AlphaFoldDB" id="A0A0A1UV25"/>
<dbReference type="EMBL" id="JELW01000007">
    <property type="protein sequence ID" value="EXV01534.1"/>
    <property type="molecule type" value="Genomic_DNA"/>
</dbReference>
<dbReference type="HOGENOM" id="CLU_2590271_0_0_1"/>
<dbReference type="Proteomes" id="UP000030151">
    <property type="component" value="Unassembled WGS sequence"/>
</dbReference>
<name>A0A0A1UV25_9HYPO</name>